<keyword evidence="2" id="KW-0963">Cytoplasm</keyword>
<dbReference type="PROSITE" id="PS51387">
    <property type="entry name" value="FAD_PCMH"/>
    <property type="match status" value="1"/>
</dbReference>
<dbReference type="GO" id="GO:0071555">
    <property type="term" value="P:cell wall organization"/>
    <property type="evidence" value="ECO:0007669"/>
    <property type="project" value="UniProtKB-KW"/>
</dbReference>
<comment type="pathway">
    <text evidence="2">Cell wall biogenesis; peptidoglycan biosynthesis.</text>
</comment>
<proteinExistence type="inferred from homology"/>
<evidence type="ECO:0000259" key="3">
    <source>
        <dbReference type="PROSITE" id="PS51387"/>
    </source>
</evidence>
<dbReference type="EMBL" id="CP077062">
    <property type="protein sequence ID" value="QWZ07016.1"/>
    <property type="molecule type" value="Genomic_DNA"/>
</dbReference>
<reference evidence="4" key="1">
    <citation type="submission" date="2021-06" db="EMBL/GenBank/DDBJ databases">
        <title>Complete genome sequence of Nocardioides sp. G188.</title>
        <authorList>
            <person name="Im W.-T."/>
        </authorList>
    </citation>
    <scope>NUCLEOTIDE SEQUENCE</scope>
    <source>
        <strain evidence="4">G188</strain>
    </source>
</reference>
<dbReference type="GO" id="GO:0005829">
    <property type="term" value="C:cytosol"/>
    <property type="evidence" value="ECO:0007669"/>
    <property type="project" value="TreeGrafter"/>
</dbReference>
<feature type="active site" evidence="2">
    <location>
        <position position="330"/>
    </location>
</feature>
<feature type="domain" description="FAD-binding PCMH-type" evidence="3">
    <location>
        <begin position="12"/>
        <end position="221"/>
    </location>
</feature>
<comment type="cofactor">
    <cofactor evidence="2">
        <name>FAD</name>
        <dbReference type="ChEBI" id="CHEBI:57692"/>
    </cofactor>
</comment>
<dbReference type="GO" id="GO:0008762">
    <property type="term" value="F:UDP-N-acetylmuramate dehydrogenase activity"/>
    <property type="evidence" value="ECO:0007669"/>
    <property type="project" value="UniProtKB-UniRule"/>
</dbReference>
<keyword evidence="2" id="KW-0131">Cell cycle</keyword>
<evidence type="ECO:0000256" key="1">
    <source>
        <dbReference type="ARBA" id="ARBA00010485"/>
    </source>
</evidence>
<gene>
    <name evidence="2" type="primary">murB</name>
    <name evidence="4" type="ORF">KRR39_16080</name>
</gene>
<dbReference type="Pfam" id="PF01565">
    <property type="entry name" value="FAD_binding_4"/>
    <property type="match status" value="1"/>
</dbReference>
<dbReference type="GO" id="GO:0009252">
    <property type="term" value="P:peptidoglycan biosynthetic process"/>
    <property type="evidence" value="ECO:0007669"/>
    <property type="project" value="UniProtKB-UniRule"/>
</dbReference>
<dbReference type="HAMAP" id="MF_00037">
    <property type="entry name" value="MurB"/>
    <property type="match status" value="1"/>
</dbReference>
<dbReference type="InterPro" id="IPR011601">
    <property type="entry name" value="MurB_C"/>
</dbReference>
<dbReference type="EC" id="1.3.1.98" evidence="2"/>
<dbReference type="RefSeq" id="WP_216938493.1">
    <property type="nucleotide sequence ID" value="NZ_CP077062.1"/>
</dbReference>
<sequence length="340" mass="35626">MSDLSGLTTLRLGGPARELVRATTEDELLAAVRRGDEAGTPVLLVAGGSNLVVGDGGFDGTVVHVATRGVTAAGDLCGGAMVTVAAGEPWDPFVERAVREGWVGVEALSGIPGSVGATPVQNVGAYGQEVADTVASVRCWDRVDRVQRTFAAADCGFGYRTSRFKQDPDRHVVLDVTFQLRLGDLSAPVRYAELARTLGVEVGARAPLAAVREAVLGLRRGKGMVLADGDHDTWSAGSFFTNPFLAPGTALPEGAPRWEQPDGTVKTSAAWLIEHAGFTKGYGNDRVSLSTKHTLALTNRGSARTEDLLALAGEVRRGVHDAFGVWLVNEPTLVGCSLPG</sequence>
<feature type="active site" description="Proton donor" evidence="2">
    <location>
        <position position="238"/>
    </location>
</feature>
<evidence type="ECO:0000313" key="5">
    <source>
        <dbReference type="Proteomes" id="UP000683575"/>
    </source>
</evidence>
<keyword evidence="5" id="KW-1185">Reference proteome</keyword>
<dbReference type="InterPro" id="IPR003170">
    <property type="entry name" value="MurB"/>
</dbReference>
<dbReference type="GO" id="GO:0051301">
    <property type="term" value="P:cell division"/>
    <property type="evidence" value="ECO:0007669"/>
    <property type="project" value="UniProtKB-KW"/>
</dbReference>
<dbReference type="AlphaFoldDB" id="A0A975SW77"/>
<organism evidence="4 5">
    <name type="scientific">Nocardioides panacis</name>
    <dbReference type="NCBI Taxonomy" id="2849501"/>
    <lineage>
        <taxon>Bacteria</taxon>
        <taxon>Bacillati</taxon>
        <taxon>Actinomycetota</taxon>
        <taxon>Actinomycetes</taxon>
        <taxon>Propionibacteriales</taxon>
        <taxon>Nocardioidaceae</taxon>
        <taxon>Nocardioides</taxon>
    </lineage>
</organism>
<evidence type="ECO:0000313" key="4">
    <source>
        <dbReference type="EMBL" id="QWZ07016.1"/>
    </source>
</evidence>
<keyword evidence="2" id="KW-0274">FAD</keyword>
<name>A0A975SW77_9ACTN</name>
<dbReference type="PANTHER" id="PTHR21071:SF4">
    <property type="entry name" value="UDP-N-ACETYLENOLPYRUVOYLGLUCOSAMINE REDUCTASE"/>
    <property type="match status" value="1"/>
</dbReference>
<comment type="function">
    <text evidence="2">Cell wall formation.</text>
</comment>
<keyword evidence="2" id="KW-0133">Cell shape</keyword>
<dbReference type="KEGG" id="nps:KRR39_16080"/>
<dbReference type="Proteomes" id="UP000683575">
    <property type="component" value="Chromosome"/>
</dbReference>
<dbReference type="PANTHER" id="PTHR21071">
    <property type="entry name" value="UDP-N-ACETYLENOLPYRUVOYLGLUCOSAMINE REDUCTASE"/>
    <property type="match status" value="1"/>
</dbReference>
<keyword evidence="2" id="KW-0132">Cell division</keyword>
<keyword evidence="2 4" id="KW-0560">Oxidoreductase</keyword>
<comment type="catalytic activity">
    <reaction evidence="2">
        <text>UDP-N-acetyl-alpha-D-muramate + NADP(+) = UDP-N-acetyl-3-O-(1-carboxyvinyl)-alpha-D-glucosamine + NADPH + H(+)</text>
        <dbReference type="Rhea" id="RHEA:12248"/>
        <dbReference type="ChEBI" id="CHEBI:15378"/>
        <dbReference type="ChEBI" id="CHEBI:57783"/>
        <dbReference type="ChEBI" id="CHEBI:58349"/>
        <dbReference type="ChEBI" id="CHEBI:68483"/>
        <dbReference type="ChEBI" id="CHEBI:70757"/>
        <dbReference type="EC" id="1.3.1.98"/>
    </reaction>
</comment>
<keyword evidence="2" id="KW-0285">Flavoprotein</keyword>
<comment type="subcellular location">
    <subcellularLocation>
        <location evidence="2">Cytoplasm</location>
    </subcellularLocation>
</comment>
<protein>
    <recommendedName>
        <fullName evidence="2">UDP-N-acetylenolpyruvoylglucosamine reductase</fullName>
        <ecNumber evidence="2">1.3.1.98</ecNumber>
    </recommendedName>
    <alternativeName>
        <fullName evidence="2">UDP-N-acetylmuramate dehydrogenase</fullName>
    </alternativeName>
</protein>
<dbReference type="GO" id="GO:0008360">
    <property type="term" value="P:regulation of cell shape"/>
    <property type="evidence" value="ECO:0007669"/>
    <property type="project" value="UniProtKB-KW"/>
</dbReference>
<keyword evidence="2" id="KW-0961">Cell wall biogenesis/degradation</keyword>
<keyword evidence="2" id="KW-0573">Peptidoglycan synthesis</keyword>
<comment type="similarity">
    <text evidence="1 2">Belongs to the MurB family.</text>
</comment>
<accession>A0A975SW77</accession>
<evidence type="ECO:0000256" key="2">
    <source>
        <dbReference type="HAMAP-Rule" id="MF_00037"/>
    </source>
</evidence>
<dbReference type="NCBIfam" id="NF010478">
    <property type="entry name" value="PRK13903.1"/>
    <property type="match status" value="1"/>
</dbReference>
<dbReference type="Pfam" id="PF02873">
    <property type="entry name" value="MurB_C"/>
    <property type="match status" value="1"/>
</dbReference>
<dbReference type="GO" id="GO:0071949">
    <property type="term" value="F:FAD binding"/>
    <property type="evidence" value="ECO:0007669"/>
    <property type="project" value="InterPro"/>
</dbReference>
<dbReference type="InterPro" id="IPR006094">
    <property type="entry name" value="Oxid_FAD_bind_N"/>
</dbReference>
<keyword evidence="2" id="KW-0521">NADP</keyword>
<dbReference type="InterPro" id="IPR016166">
    <property type="entry name" value="FAD-bd_PCMH"/>
</dbReference>
<feature type="active site" evidence="2">
    <location>
        <position position="160"/>
    </location>
</feature>